<dbReference type="CDD" id="cd03235">
    <property type="entry name" value="ABC_Metallic_Cations"/>
    <property type="match status" value="1"/>
</dbReference>
<dbReference type="Proteomes" id="UP000604117">
    <property type="component" value="Unassembled WGS sequence"/>
</dbReference>
<keyword evidence="2" id="KW-0813">Transport</keyword>
<dbReference type="Pfam" id="PF00005">
    <property type="entry name" value="ABC_tran"/>
    <property type="match status" value="1"/>
</dbReference>
<evidence type="ECO:0000256" key="3">
    <source>
        <dbReference type="ARBA" id="ARBA00022741"/>
    </source>
</evidence>
<dbReference type="InterPro" id="IPR003593">
    <property type="entry name" value="AAA+_ATPase"/>
</dbReference>
<reference evidence="6 7" key="1">
    <citation type="submission" date="2021-01" db="EMBL/GenBank/DDBJ databases">
        <title>Whole genome shotgun sequence of Asanoa siamensis NBRC 107932.</title>
        <authorList>
            <person name="Komaki H."/>
            <person name="Tamura T."/>
        </authorList>
    </citation>
    <scope>NUCLEOTIDE SEQUENCE [LARGE SCALE GENOMIC DNA]</scope>
    <source>
        <strain evidence="6 7">NBRC 107932</strain>
    </source>
</reference>
<evidence type="ECO:0000259" key="5">
    <source>
        <dbReference type="PROSITE" id="PS50893"/>
    </source>
</evidence>
<dbReference type="EMBL" id="BONE01000033">
    <property type="protein sequence ID" value="GIF74601.1"/>
    <property type="molecule type" value="Genomic_DNA"/>
</dbReference>
<comment type="caution">
    <text evidence="6">The sequence shown here is derived from an EMBL/GenBank/DDBJ whole genome shotgun (WGS) entry which is preliminary data.</text>
</comment>
<evidence type="ECO:0000313" key="7">
    <source>
        <dbReference type="Proteomes" id="UP000604117"/>
    </source>
</evidence>
<protein>
    <submittedName>
        <fullName evidence="6">Anchored repeat-type ABC transporter ATP-binding subunit</fullName>
    </submittedName>
</protein>
<evidence type="ECO:0000313" key="6">
    <source>
        <dbReference type="EMBL" id="GIF74601.1"/>
    </source>
</evidence>
<proteinExistence type="inferred from homology"/>
<keyword evidence="4 6" id="KW-0067">ATP-binding</keyword>
<dbReference type="PROSITE" id="PS00211">
    <property type="entry name" value="ABC_TRANSPORTER_1"/>
    <property type="match status" value="1"/>
</dbReference>
<evidence type="ECO:0000256" key="4">
    <source>
        <dbReference type="ARBA" id="ARBA00022840"/>
    </source>
</evidence>
<keyword evidence="7" id="KW-1185">Reference proteome</keyword>
<dbReference type="GO" id="GO:0005524">
    <property type="term" value="F:ATP binding"/>
    <property type="evidence" value="ECO:0007669"/>
    <property type="project" value="UniProtKB-KW"/>
</dbReference>
<dbReference type="PROSITE" id="PS50893">
    <property type="entry name" value="ABC_TRANSPORTER_2"/>
    <property type="match status" value="1"/>
</dbReference>
<dbReference type="InterPro" id="IPR022508">
    <property type="entry name" value="ABC_trspt_anch-rpt_ATP-bd"/>
</dbReference>
<dbReference type="PANTHER" id="PTHR42734">
    <property type="entry name" value="METAL TRANSPORT SYSTEM ATP-BINDING PROTEIN TM_0124-RELATED"/>
    <property type="match status" value="1"/>
</dbReference>
<dbReference type="PANTHER" id="PTHR42734:SF5">
    <property type="entry name" value="IRON TRANSPORT SYSTEM ATP-BINDING PROTEIN HI_0361-RELATED"/>
    <property type="match status" value="1"/>
</dbReference>
<dbReference type="InterPro" id="IPR017871">
    <property type="entry name" value="ABC_transporter-like_CS"/>
</dbReference>
<dbReference type="RefSeq" id="WP_203715285.1">
    <property type="nucleotide sequence ID" value="NZ_BONE01000033.1"/>
</dbReference>
<comment type="similarity">
    <text evidence="1">Belongs to the ABC transporter superfamily.</text>
</comment>
<dbReference type="InterPro" id="IPR050153">
    <property type="entry name" value="Metal_Ion_Import_ABC"/>
</dbReference>
<sequence length="256" mass="28225">MTAVLSLEHVDVDLGRRPVLRDVDLHVEDRQLVGLVGPNGAGKTTLLRAVLGLVRTRQGRIMVADRPVRPGRSPIGYVPQRHAFTWDFPVSVQDAVMTGLARRIGLFRRPGVEHWRAVGDALERVRMTDLRRRPVAELSGGQRQRVLVARALVLRPRVLLLDEPFTGLDMPTQEVLGELFTALARENAVVMATHDLASAVHTCDRLALLNRTVVAFGRPGDLRDRRVWMEAFGVSERSPLLASIGIDGGVPAERGA</sequence>
<organism evidence="6 7">
    <name type="scientific">Asanoa siamensis</name>
    <dbReference type="NCBI Taxonomy" id="926357"/>
    <lineage>
        <taxon>Bacteria</taxon>
        <taxon>Bacillati</taxon>
        <taxon>Actinomycetota</taxon>
        <taxon>Actinomycetes</taxon>
        <taxon>Micromonosporales</taxon>
        <taxon>Micromonosporaceae</taxon>
        <taxon>Asanoa</taxon>
    </lineage>
</organism>
<evidence type="ECO:0000256" key="2">
    <source>
        <dbReference type="ARBA" id="ARBA00022448"/>
    </source>
</evidence>
<dbReference type="Gene3D" id="3.40.50.300">
    <property type="entry name" value="P-loop containing nucleotide triphosphate hydrolases"/>
    <property type="match status" value="1"/>
</dbReference>
<keyword evidence="3" id="KW-0547">Nucleotide-binding</keyword>
<dbReference type="InterPro" id="IPR027417">
    <property type="entry name" value="P-loop_NTPase"/>
</dbReference>
<dbReference type="SMART" id="SM00382">
    <property type="entry name" value="AAA"/>
    <property type="match status" value="1"/>
</dbReference>
<dbReference type="NCBIfam" id="TIGR03771">
    <property type="entry name" value="anch_rpt_ABC"/>
    <property type="match status" value="1"/>
</dbReference>
<dbReference type="InterPro" id="IPR003439">
    <property type="entry name" value="ABC_transporter-like_ATP-bd"/>
</dbReference>
<name>A0ABQ4CTJ0_9ACTN</name>
<gene>
    <name evidence="6" type="ORF">Asi02nite_41190</name>
</gene>
<evidence type="ECO:0000256" key="1">
    <source>
        <dbReference type="ARBA" id="ARBA00005417"/>
    </source>
</evidence>
<feature type="domain" description="ABC transporter" evidence="5">
    <location>
        <begin position="5"/>
        <end position="236"/>
    </location>
</feature>
<accession>A0ABQ4CTJ0</accession>
<dbReference type="SUPFAM" id="SSF52540">
    <property type="entry name" value="P-loop containing nucleoside triphosphate hydrolases"/>
    <property type="match status" value="1"/>
</dbReference>